<evidence type="ECO:0000313" key="1">
    <source>
        <dbReference type="EMBL" id="QHU18333.1"/>
    </source>
</evidence>
<dbReference type="AlphaFoldDB" id="A0A6C0KM18"/>
<sequence>MTSLFWSSTYQPRRIFGWRDILQNWNTTLAMPSYVTTVLNNLHLATLHTPDYPLSHFLDFVNNEQEGIAWLIYETISLRSLNGTIRLDYVKQLLDLVDDLDGPFPNFAGSPSGTIREFVNYRLTRNELDYVQMMPELISPSVSPPAHHYTHYMHLSRPSVTPAQHCTQVSRPSSSTQSFTIELRILRDLKNTSSSYDDVIRISKNKDGSYNIIYHDQSSQTKSKTLFMTRPELLKYLSNTLRLMTLDKEPFEAMQVIMPNAPSVLISIHDLTSQNRDLIYDTMESTMDNWPVKA</sequence>
<accession>A0A6C0KM18</accession>
<organism evidence="1">
    <name type="scientific">viral metagenome</name>
    <dbReference type="NCBI Taxonomy" id="1070528"/>
    <lineage>
        <taxon>unclassified sequences</taxon>
        <taxon>metagenomes</taxon>
        <taxon>organismal metagenomes</taxon>
    </lineage>
</organism>
<name>A0A6C0KM18_9ZZZZ</name>
<dbReference type="EMBL" id="MN740927">
    <property type="protein sequence ID" value="QHU18333.1"/>
    <property type="molecule type" value="Genomic_DNA"/>
</dbReference>
<protein>
    <submittedName>
        <fullName evidence="1">Uncharacterized protein</fullName>
    </submittedName>
</protein>
<proteinExistence type="predicted"/>
<reference evidence="1" key="1">
    <citation type="journal article" date="2020" name="Nature">
        <title>Giant virus diversity and host interactions through global metagenomics.</title>
        <authorList>
            <person name="Schulz F."/>
            <person name="Roux S."/>
            <person name="Paez-Espino D."/>
            <person name="Jungbluth S."/>
            <person name="Walsh D.A."/>
            <person name="Denef V.J."/>
            <person name="McMahon K.D."/>
            <person name="Konstantinidis K.T."/>
            <person name="Eloe-Fadrosh E.A."/>
            <person name="Kyrpides N.C."/>
            <person name="Woyke T."/>
        </authorList>
    </citation>
    <scope>NUCLEOTIDE SEQUENCE</scope>
    <source>
        <strain evidence="1">GVMAG-S-3300013006-138</strain>
    </source>
</reference>